<feature type="region of interest" description="Disordered" evidence="1">
    <location>
        <begin position="1"/>
        <end position="28"/>
    </location>
</feature>
<feature type="compositionally biased region" description="Pro residues" evidence="1">
    <location>
        <begin position="1"/>
        <end position="12"/>
    </location>
</feature>
<evidence type="ECO:0000256" key="1">
    <source>
        <dbReference type="SAM" id="MobiDB-lite"/>
    </source>
</evidence>
<dbReference type="RefSeq" id="XP_037222671.1">
    <property type="nucleotide sequence ID" value="XM_037362379.1"/>
</dbReference>
<dbReference type="OrthoDB" id="3257623at2759"/>
<sequence>MLRPIAPLPRRPSPVASSSNEFPKSKAKAKTNSILAYFSKETPAEKEVRLEREHREYAEKSERRKWEIQSQERVLLEEKRAKNAAYMKAYRAKLRDERIARGDIPKRGRKRKAAEAELLDNDLNGPNKRLPEFSRPFRQFAEEAREGNKPSGRKRLTKNIPTDAVRIRWQNPLIWQQFLLAVDRVRWPWRPCDIIREARKVNEPLFGRLREQVVGRWIDRKQTTQKGGIVWTEAVSKALALQSRSANSTSRVGILTPFPETRPHRDVVDEAIHQLASDCSPAKVRLDTTIGNLRNRSVQWVLQALKEISQPDLVKKAFEMCEVGDFNCSQESLTSPSTLAKLRRLSKEHPSLHAELTRATENDTPEIIAPTSTGVDEEIYSRETVYDDSDTPIEVAFTIVQGKTSSTTFVVGDDGGIQRDDDAETLELDVDDLVAEEPQELGRGRRRKTTNKLYSARLWEEGEI</sequence>
<dbReference type="AlphaFoldDB" id="A0A8H6W7G3"/>
<comment type="caution">
    <text evidence="2">The sequence shown here is derived from an EMBL/GenBank/DDBJ whole genome shotgun (WGS) entry which is preliminary data.</text>
</comment>
<keyword evidence="3" id="KW-1185">Reference proteome</keyword>
<gene>
    <name evidence="2" type="ORF">MIND_00560500</name>
</gene>
<reference evidence="2" key="1">
    <citation type="submission" date="2020-05" db="EMBL/GenBank/DDBJ databases">
        <title>Mycena genomes resolve the evolution of fungal bioluminescence.</title>
        <authorList>
            <person name="Tsai I.J."/>
        </authorList>
    </citation>
    <scope>NUCLEOTIDE SEQUENCE</scope>
    <source>
        <strain evidence="2">171206Taipei</strain>
    </source>
</reference>
<protein>
    <submittedName>
        <fullName evidence="2">Uncharacterized protein</fullName>
    </submittedName>
</protein>
<accession>A0A8H6W7G3</accession>
<dbReference type="EMBL" id="JACAZF010000004">
    <property type="protein sequence ID" value="KAF7307652.1"/>
    <property type="molecule type" value="Genomic_DNA"/>
</dbReference>
<name>A0A8H6W7G3_9AGAR</name>
<organism evidence="2 3">
    <name type="scientific">Mycena indigotica</name>
    <dbReference type="NCBI Taxonomy" id="2126181"/>
    <lineage>
        <taxon>Eukaryota</taxon>
        <taxon>Fungi</taxon>
        <taxon>Dikarya</taxon>
        <taxon>Basidiomycota</taxon>
        <taxon>Agaricomycotina</taxon>
        <taxon>Agaricomycetes</taxon>
        <taxon>Agaricomycetidae</taxon>
        <taxon>Agaricales</taxon>
        <taxon>Marasmiineae</taxon>
        <taxon>Mycenaceae</taxon>
        <taxon>Mycena</taxon>
    </lineage>
</organism>
<proteinExistence type="predicted"/>
<dbReference type="GeneID" id="59344895"/>
<evidence type="ECO:0000313" key="2">
    <source>
        <dbReference type="EMBL" id="KAF7307652.1"/>
    </source>
</evidence>
<dbReference type="Proteomes" id="UP000636479">
    <property type="component" value="Unassembled WGS sequence"/>
</dbReference>
<evidence type="ECO:0000313" key="3">
    <source>
        <dbReference type="Proteomes" id="UP000636479"/>
    </source>
</evidence>